<sequence length="161" mass="18651">MASTGRKGVGRPRRRTMQDPKMGTYDKKRSLQNVAMTPLKITRKTPVTDKNGRKRPYAGPVEEEVGDEVQNMLERFGADIKKALIAKRRFDMNTSDSVKSSNQNIEHVWKTQKEQWQKLTRDYSQQFLALFQQCHTDIKRVEEQEVKLIVGIRLSCISNLL</sequence>
<reference evidence="5" key="1">
    <citation type="submission" date="2025-08" db="UniProtKB">
        <authorList>
            <consortium name="RefSeq"/>
        </authorList>
    </citation>
    <scope>IDENTIFICATION</scope>
</reference>
<organism evidence="4 5">
    <name type="scientific">Trichechus manatus latirostris</name>
    <name type="common">Florida manatee</name>
    <dbReference type="NCBI Taxonomy" id="127582"/>
    <lineage>
        <taxon>Eukaryota</taxon>
        <taxon>Metazoa</taxon>
        <taxon>Chordata</taxon>
        <taxon>Craniata</taxon>
        <taxon>Vertebrata</taxon>
        <taxon>Euteleostomi</taxon>
        <taxon>Mammalia</taxon>
        <taxon>Eutheria</taxon>
        <taxon>Afrotheria</taxon>
        <taxon>Sirenia</taxon>
        <taxon>Trichechidae</taxon>
        <taxon>Trichechus</taxon>
    </lineage>
</organism>
<dbReference type="GO" id="GO:0051321">
    <property type="term" value="P:meiotic cell cycle"/>
    <property type="evidence" value="ECO:0007669"/>
    <property type="project" value="TreeGrafter"/>
</dbReference>
<dbReference type="KEGG" id="tmu:105756905"/>
<evidence type="ECO:0000313" key="5">
    <source>
        <dbReference type="RefSeq" id="XP_023598685.1"/>
    </source>
</evidence>
<evidence type="ECO:0000259" key="3">
    <source>
        <dbReference type="Pfam" id="PF04803"/>
    </source>
</evidence>
<proteinExistence type="inferred from homology"/>
<comment type="similarity">
    <text evidence="1">Belongs to the XLR/SYCP3 family.</text>
</comment>
<dbReference type="PANTHER" id="PTHR19368">
    <property type="entry name" value="XLR/SCP3/FAM9"/>
    <property type="match status" value="1"/>
</dbReference>
<dbReference type="GO" id="GO:0007286">
    <property type="term" value="P:spermatid development"/>
    <property type="evidence" value="ECO:0007669"/>
    <property type="project" value="TreeGrafter"/>
</dbReference>
<evidence type="ECO:0000256" key="1">
    <source>
        <dbReference type="ARBA" id="ARBA00010283"/>
    </source>
</evidence>
<dbReference type="STRING" id="127582.A0A2Y9RUV2"/>
<dbReference type="InterPro" id="IPR051443">
    <property type="entry name" value="XLR/SYCP3"/>
</dbReference>
<dbReference type="InParanoid" id="A0A2Y9RUV2"/>
<dbReference type="FunCoup" id="A0A2Y9RUV2">
    <property type="interactions" value="68"/>
</dbReference>
<gene>
    <name evidence="5" type="primary">LOC105756905</name>
</gene>
<keyword evidence="4" id="KW-1185">Reference proteome</keyword>
<evidence type="ECO:0000313" key="4">
    <source>
        <dbReference type="Proteomes" id="UP000248480"/>
    </source>
</evidence>
<accession>A0A2Y9RUV2</accession>
<dbReference type="AlphaFoldDB" id="A0A2Y9RUV2"/>
<feature type="region of interest" description="Disordered" evidence="2">
    <location>
        <begin position="1"/>
        <end position="35"/>
    </location>
</feature>
<dbReference type="Proteomes" id="UP000248480">
    <property type="component" value="Unplaced"/>
</dbReference>
<dbReference type="PANTHER" id="PTHR19368:SF15">
    <property type="entry name" value="XLR_SYCP3_FAM9 DOMAIN-CONTAINING PROTEIN"/>
    <property type="match status" value="1"/>
</dbReference>
<dbReference type="Pfam" id="PF04803">
    <property type="entry name" value="Cor1"/>
    <property type="match status" value="1"/>
</dbReference>
<name>A0A2Y9RUV2_TRIMA</name>
<dbReference type="GO" id="GO:0000795">
    <property type="term" value="C:synaptonemal complex"/>
    <property type="evidence" value="ECO:0007669"/>
    <property type="project" value="TreeGrafter"/>
</dbReference>
<dbReference type="RefSeq" id="XP_023598685.1">
    <property type="nucleotide sequence ID" value="XM_023742917.1"/>
</dbReference>
<protein>
    <submittedName>
        <fullName evidence="5">Synaptonemal complex protein 3-like</fullName>
    </submittedName>
</protein>
<dbReference type="InterPro" id="IPR006888">
    <property type="entry name" value="XLR/SYCP3/FAM9_dom"/>
</dbReference>
<evidence type="ECO:0000256" key="2">
    <source>
        <dbReference type="SAM" id="MobiDB-lite"/>
    </source>
</evidence>
<dbReference type="GeneID" id="105756905"/>
<feature type="domain" description="XLR/SYCP3/FAM9" evidence="3">
    <location>
        <begin position="86"/>
        <end position="149"/>
    </location>
</feature>